<sequence>MSTRTHSAVAITSKGHLEAIQLATQKPGPGEVLVKVAYSAIVPPDVYMTDLGLGMNEGDYPLPLGIGVSGLVVEIGEGVQRLHKGDRICAFTLKNPKSKGLQEYAVLLQTTCAKIPDSLALEAAVTIPDNFVTSYFTLFDHLKLPPPKFPVTSPPPEADKPILIYGGGATSGQYAIQLLKYAGYTNVITTASSHHHSYLQSLGAKHAIDYRDPGMVETIVRATGGKLEYVMDCVSAEETLKRIAHVVSPQATVAMLLPIKAGDSLVADNLWMELPADRSPFEKTVKVIGVRTFLYQQNEYLKEKLMPEILPQLLEDGIITPNRVRLFDQGTLLERAQAALQLVRSGKVSGEKVVVKVE</sequence>
<reference evidence="3" key="2">
    <citation type="submission" date="2015-01" db="EMBL/GenBank/DDBJ databases">
        <title>Evolutionary Origins and Diversification of the Mycorrhizal Mutualists.</title>
        <authorList>
            <consortium name="DOE Joint Genome Institute"/>
            <consortium name="Mycorrhizal Genomics Consortium"/>
            <person name="Kohler A."/>
            <person name="Kuo A."/>
            <person name="Nagy L.G."/>
            <person name="Floudas D."/>
            <person name="Copeland A."/>
            <person name="Barry K.W."/>
            <person name="Cichocki N."/>
            <person name="Veneault-Fourrey C."/>
            <person name="LaButti K."/>
            <person name="Lindquist E.A."/>
            <person name="Lipzen A."/>
            <person name="Lundell T."/>
            <person name="Morin E."/>
            <person name="Murat C."/>
            <person name="Riley R."/>
            <person name="Ohm R."/>
            <person name="Sun H."/>
            <person name="Tunlid A."/>
            <person name="Henrissat B."/>
            <person name="Grigoriev I.V."/>
            <person name="Hibbett D.S."/>
            <person name="Martin F."/>
        </authorList>
    </citation>
    <scope>NUCLEOTIDE SEQUENCE [LARGE SCALE GENOMIC DNA]</scope>
    <source>
        <strain evidence="3">ATCC 200175</strain>
    </source>
</reference>
<dbReference type="SMART" id="SM00829">
    <property type="entry name" value="PKS_ER"/>
    <property type="match status" value="1"/>
</dbReference>
<dbReference type="InterPro" id="IPR036291">
    <property type="entry name" value="NAD(P)-bd_dom_sf"/>
</dbReference>
<dbReference type="HOGENOM" id="CLU_026673_16_5_1"/>
<dbReference type="InterPro" id="IPR011032">
    <property type="entry name" value="GroES-like_sf"/>
</dbReference>
<dbReference type="EMBL" id="KN819425">
    <property type="protein sequence ID" value="KIJ09947.1"/>
    <property type="molecule type" value="Genomic_DNA"/>
</dbReference>
<keyword evidence="3" id="KW-1185">Reference proteome</keyword>
<dbReference type="InterPro" id="IPR047122">
    <property type="entry name" value="Trans-enoyl_RdTase-like"/>
</dbReference>
<evidence type="ECO:0000259" key="1">
    <source>
        <dbReference type="SMART" id="SM00829"/>
    </source>
</evidence>
<dbReference type="SUPFAM" id="SSF51735">
    <property type="entry name" value="NAD(P)-binding Rossmann-fold domains"/>
    <property type="match status" value="1"/>
</dbReference>
<protein>
    <recommendedName>
        <fullName evidence="1">Enoyl reductase (ER) domain-containing protein</fullName>
    </recommendedName>
</protein>
<dbReference type="PANTHER" id="PTHR45348:SF3">
    <property type="entry name" value="ENOYL REDUCTASE (ER) DOMAIN-CONTAINING PROTEIN"/>
    <property type="match status" value="1"/>
</dbReference>
<gene>
    <name evidence="2" type="ORF">PAXINDRAFT_119737</name>
</gene>
<name>A0A0C9TQ90_PAXIN</name>
<dbReference type="OrthoDB" id="9992527at2759"/>
<organism evidence="2 3">
    <name type="scientific">Paxillus involutus ATCC 200175</name>
    <dbReference type="NCBI Taxonomy" id="664439"/>
    <lineage>
        <taxon>Eukaryota</taxon>
        <taxon>Fungi</taxon>
        <taxon>Dikarya</taxon>
        <taxon>Basidiomycota</taxon>
        <taxon>Agaricomycotina</taxon>
        <taxon>Agaricomycetes</taxon>
        <taxon>Agaricomycetidae</taxon>
        <taxon>Boletales</taxon>
        <taxon>Paxilineae</taxon>
        <taxon>Paxillaceae</taxon>
        <taxon>Paxillus</taxon>
    </lineage>
</organism>
<reference evidence="2 3" key="1">
    <citation type="submission" date="2014-06" db="EMBL/GenBank/DDBJ databases">
        <authorList>
            <consortium name="DOE Joint Genome Institute"/>
            <person name="Kuo A."/>
            <person name="Kohler A."/>
            <person name="Nagy L.G."/>
            <person name="Floudas D."/>
            <person name="Copeland A."/>
            <person name="Barry K.W."/>
            <person name="Cichocki N."/>
            <person name="Veneault-Fourrey C."/>
            <person name="LaButti K."/>
            <person name="Lindquist E.A."/>
            <person name="Lipzen A."/>
            <person name="Lundell T."/>
            <person name="Morin E."/>
            <person name="Murat C."/>
            <person name="Sun H."/>
            <person name="Tunlid A."/>
            <person name="Henrissat B."/>
            <person name="Grigoriev I.V."/>
            <person name="Hibbett D.S."/>
            <person name="Martin F."/>
            <person name="Nordberg H.P."/>
            <person name="Cantor M.N."/>
            <person name="Hua S.X."/>
        </authorList>
    </citation>
    <scope>NUCLEOTIDE SEQUENCE [LARGE SCALE GENOMIC DNA]</scope>
    <source>
        <strain evidence="2 3">ATCC 200175</strain>
    </source>
</reference>
<dbReference type="Proteomes" id="UP000053647">
    <property type="component" value="Unassembled WGS sequence"/>
</dbReference>
<proteinExistence type="predicted"/>
<accession>A0A0C9TQ90</accession>
<dbReference type="InterPro" id="IPR013149">
    <property type="entry name" value="ADH-like_C"/>
</dbReference>
<dbReference type="CDD" id="cd08249">
    <property type="entry name" value="enoyl_reductase_like"/>
    <property type="match status" value="1"/>
</dbReference>
<feature type="domain" description="Enoyl reductase (ER)" evidence="1">
    <location>
        <begin position="15"/>
        <end position="355"/>
    </location>
</feature>
<dbReference type="Pfam" id="PF08240">
    <property type="entry name" value="ADH_N"/>
    <property type="match status" value="1"/>
</dbReference>
<dbReference type="Gene3D" id="3.40.50.720">
    <property type="entry name" value="NAD(P)-binding Rossmann-like Domain"/>
    <property type="match status" value="1"/>
</dbReference>
<dbReference type="InterPro" id="IPR020843">
    <property type="entry name" value="ER"/>
</dbReference>
<dbReference type="InterPro" id="IPR013154">
    <property type="entry name" value="ADH-like_N"/>
</dbReference>
<evidence type="ECO:0000313" key="2">
    <source>
        <dbReference type="EMBL" id="KIJ09947.1"/>
    </source>
</evidence>
<dbReference type="GO" id="GO:0016651">
    <property type="term" value="F:oxidoreductase activity, acting on NAD(P)H"/>
    <property type="evidence" value="ECO:0007669"/>
    <property type="project" value="InterPro"/>
</dbReference>
<evidence type="ECO:0000313" key="3">
    <source>
        <dbReference type="Proteomes" id="UP000053647"/>
    </source>
</evidence>
<dbReference type="Gene3D" id="3.90.180.10">
    <property type="entry name" value="Medium-chain alcohol dehydrogenases, catalytic domain"/>
    <property type="match status" value="1"/>
</dbReference>
<dbReference type="Pfam" id="PF00107">
    <property type="entry name" value="ADH_zinc_N"/>
    <property type="match status" value="1"/>
</dbReference>
<dbReference type="SUPFAM" id="SSF50129">
    <property type="entry name" value="GroES-like"/>
    <property type="match status" value="1"/>
</dbReference>
<dbReference type="AlphaFoldDB" id="A0A0C9TQ90"/>
<dbReference type="PANTHER" id="PTHR45348">
    <property type="entry name" value="HYPOTHETICAL OXIDOREDUCTASE (EUROFUNG)"/>
    <property type="match status" value="1"/>
</dbReference>